<dbReference type="AlphaFoldDB" id="A0AAV7SUK4"/>
<protein>
    <submittedName>
        <fullName evidence="1">Uncharacterized protein</fullName>
    </submittedName>
</protein>
<organism evidence="1 2">
    <name type="scientific">Pleurodeles waltl</name>
    <name type="common">Iberian ribbed newt</name>
    <dbReference type="NCBI Taxonomy" id="8319"/>
    <lineage>
        <taxon>Eukaryota</taxon>
        <taxon>Metazoa</taxon>
        <taxon>Chordata</taxon>
        <taxon>Craniata</taxon>
        <taxon>Vertebrata</taxon>
        <taxon>Euteleostomi</taxon>
        <taxon>Amphibia</taxon>
        <taxon>Batrachia</taxon>
        <taxon>Caudata</taxon>
        <taxon>Salamandroidea</taxon>
        <taxon>Salamandridae</taxon>
        <taxon>Pleurodelinae</taxon>
        <taxon>Pleurodeles</taxon>
    </lineage>
</organism>
<feature type="non-terminal residue" evidence="1">
    <location>
        <position position="1"/>
    </location>
</feature>
<accession>A0AAV7SUK4</accession>
<feature type="non-terminal residue" evidence="1">
    <location>
        <position position="80"/>
    </location>
</feature>
<proteinExistence type="predicted"/>
<comment type="caution">
    <text evidence="1">The sequence shown here is derived from an EMBL/GenBank/DDBJ whole genome shotgun (WGS) entry which is preliminary data.</text>
</comment>
<keyword evidence="2" id="KW-1185">Reference proteome</keyword>
<reference evidence="1" key="1">
    <citation type="journal article" date="2022" name="bioRxiv">
        <title>Sequencing and chromosome-scale assembly of the giantPleurodeles waltlgenome.</title>
        <authorList>
            <person name="Brown T."/>
            <person name="Elewa A."/>
            <person name="Iarovenko S."/>
            <person name="Subramanian E."/>
            <person name="Araus A.J."/>
            <person name="Petzold A."/>
            <person name="Susuki M."/>
            <person name="Suzuki K.-i.T."/>
            <person name="Hayashi T."/>
            <person name="Toyoda A."/>
            <person name="Oliveira C."/>
            <person name="Osipova E."/>
            <person name="Leigh N.D."/>
            <person name="Simon A."/>
            <person name="Yun M.H."/>
        </authorList>
    </citation>
    <scope>NUCLEOTIDE SEQUENCE</scope>
    <source>
        <strain evidence="1">20211129_DDA</strain>
        <tissue evidence="1">Liver</tissue>
    </source>
</reference>
<name>A0AAV7SUK4_PLEWA</name>
<evidence type="ECO:0000313" key="1">
    <source>
        <dbReference type="EMBL" id="KAJ1167666.1"/>
    </source>
</evidence>
<sequence>TNHCRGIGGGGKRPCTDPLWTWPRGGQAHHTHLSSGQSTILELCAQLEHDLLSAIRCTTVIPSLLQVLSVHHFLATDSFQ</sequence>
<dbReference type="EMBL" id="JANPWB010000008">
    <property type="protein sequence ID" value="KAJ1167666.1"/>
    <property type="molecule type" value="Genomic_DNA"/>
</dbReference>
<evidence type="ECO:0000313" key="2">
    <source>
        <dbReference type="Proteomes" id="UP001066276"/>
    </source>
</evidence>
<dbReference type="Proteomes" id="UP001066276">
    <property type="component" value="Chromosome 4_2"/>
</dbReference>
<gene>
    <name evidence="1" type="ORF">NDU88_008055</name>
</gene>